<dbReference type="Gene3D" id="2.40.100.10">
    <property type="entry name" value="Cyclophilin-like"/>
    <property type="match status" value="1"/>
</dbReference>
<evidence type="ECO:0000313" key="6">
    <source>
        <dbReference type="Proteomes" id="UP000064137"/>
    </source>
</evidence>
<accession>A0A0U4W1H6</accession>
<evidence type="ECO:0000256" key="3">
    <source>
        <dbReference type="ARBA" id="ARBA00022840"/>
    </source>
</evidence>
<dbReference type="SUPFAM" id="SSF160467">
    <property type="entry name" value="PH0987 N-terminal domain-like"/>
    <property type="match status" value="1"/>
</dbReference>
<dbReference type="Gene3D" id="3.30.1360.40">
    <property type="match status" value="1"/>
</dbReference>
<sequence>MITFKPFGVAALLLELAEHPDTELPSRIARLGERIRQRFGAAVTDLVAGWTSLLVHYDPLQLTLAEVQAGLEPLLADWPGAAQAGEGGRLHEVPTLYAGPDLAEVAERCGLSEAEVIARHCGRDYQVGAIGFMPGFAFLGELDERLALPRRSTPRTAVPAGSLAIAERQTAVYPQASPGGWNLIGRCLWTVFDARAEPPCLLTPGDRVRFVPVDEAAFRAQGGQP</sequence>
<proteinExistence type="predicted"/>
<keyword evidence="3" id="KW-0067">ATP-binding</keyword>
<dbReference type="Pfam" id="PF02682">
    <property type="entry name" value="CT_C_D"/>
    <property type="match status" value="1"/>
</dbReference>
<protein>
    <submittedName>
        <fullName evidence="5">Allophanate hydrolase</fullName>
    </submittedName>
</protein>
<evidence type="ECO:0000259" key="4">
    <source>
        <dbReference type="SMART" id="SM00796"/>
    </source>
</evidence>
<dbReference type="PANTHER" id="PTHR34698:SF2">
    <property type="entry name" value="5-OXOPROLINASE SUBUNIT B"/>
    <property type="match status" value="1"/>
</dbReference>
<evidence type="ECO:0000256" key="1">
    <source>
        <dbReference type="ARBA" id="ARBA00022741"/>
    </source>
</evidence>
<dbReference type="EMBL" id="CP013987">
    <property type="protein sequence ID" value="ALZ83622.1"/>
    <property type="molecule type" value="Genomic_DNA"/>
</dbReference>
<dbReference type="KEGG" id="por:APT59_05160"/>
<reference evidence="5 6" key="1">
    <citation type="submission" date="2016-01" db="EMBL/GenBank/DDBJ databases">
        <title>Annotation of Pseudomonas oryzihabitans USDA-ARS-USMARC-56511.</title>
        <authorList>
            <person name="Harhay G.P."/>
            <person name="Harhay D.M."/>
            <person name="Smith T.P.L."/>
            <person name="Bono J.L."/>
            <person name="Heaton M.P."/>
            <person name="Clawson M.L."/>
            <person name="Chitko-Mckown C.G."/>
            <person name="Capik S.F."/>
            <person name="DeDonder K.D."/>
            <person name="Apley M.D."/>
            <person name="Lubbers B.V."/>
            <person name="White B.J."/>
            <person name="Larson R.L."/>
        </authorList>
    </citation>
    <scope>NUCLEOTIDE SEQUENCE [LARGE SCALE GENOMIC DNA]</scope>
    <source>
        <strain evidence="5 6">USDA-ARS-USMARC-56511</strain>
    </source>
</reference>
<dbReference type="NCBIfam" id="TIGR00370">
    <property type="entry name" value="5-oxoprolinase subunit PxpB"/>
    <property type="match status" value="1"/>
</dbReference>
<dbReference type="OrthoDB" id="9778567at2"/>
<dbReference type="GO" id="GO:0005524">
    <property type="term" value="F:ATP binding"/>
    <property type="evidence" value="ECO:0007669"/>
    <property type="project" value="UniProtKB-KW"/>
</dbReference>
<keyword evidence="1" id="KW-0547">Nucleotide-binding</keyword>
<dbReference type="Proteomes" id="UP000064137">
    <property type="component" value="Chromosome"/>
</dbReference>
<feature type="domain" description="Carboxyltransferase" evidence="4">
    <location>
        <begin position="2"/>
        <end position="202"/>
    </location>
</feature>
<keyword evidence="2 5" id="KW-0378">Hydrolase</keyword>
<dbReference type="InterPro" id="IPR003833">
    <property type="entry name" value="CT_C_D"/>
</dbReference>
<organism evidence="5 6">
    <name type="scientific">Pseudomonas oryzihabitans</name>
    <dbReference type="NCBI Taxonomy" id="47885"/>
    <lineage>
        <taxon>Bacteria</taxon>
        <taxon>Pseudomonadati</taxon>
        <taxon>Pseudomonadota</taxon>
        <taxon>Gammaproteobacteria</taxon>
        <taxon>Pseudomonadales</taxon>
        <taxon>Pseudomonadaceae</taxon>
        <taxon>Pseudomonas</taxon>
    </lineage>
</organism>
<evidence type="ECO:0000313" key="5">
    <source>
        <dbReference type="EMBL" id="ALZ83622.1"/>
    </source>
</evidence>
<gene>
    <name evidence="5" type="ORF">APT59_05160</name>
</gene>
<dbReference type="InterPro" id="IPR010016">
    <property type="entry name" value="PxpB"/>
</dbReference>
<name>A0A0U4W1H6_9PSED</name>
<evidence type="ECO:0000256" key="2">
    <source>
        <dbReference type="ARBA" id="ARBA00022801"/>
    </source>
</evidence>
<dbReference type="AlphaFoldDB" id="A0A0U4W1H6"/>
<dbReference type="GO" id="GO:0016787">
    <property type="term" value="F:hydrolase activity"/>
    <property type="evidence" value="ECO:0007669"/>
    <property type="project" value="UniProtKB-KW"/>
</dbReference>
<dbReference type="SMART" id="SM00796">
    <property type="entry name" value="AHS1"/>
    <property type="match status" value="1"/>
</dbReference>
<dbReference type="PANTHER" id="PTHR34698">
    <property type="entry name" value="5-OXOPROLINASE SUBUNIT B"/>
    <property type="match status" value="1"/>
</dbReference>
<dbReference type="SUPFAM" id="SSF50891">
    <property type="entry name" value="Cyclophilin-like"/>
    <property type="match status" value="1"/>
</dbReference>
<dbReference type="RefSeq" id="WP_059313873.1">
    <property type="nucleotide sequence ID" value="NZ_CP013987.1"/>
</dbReference>
<dbReference type="InterPro" id="IPR029000">
    <property type="entry name" value="Cyclophilin-like_dom_sf"/>
</dbReference>